<protein>
    <submittedName>
        <fullName evidence="1">Uncharacterized protein</fullName>
    </submittedName>
</protein>
<dbReference type="Proteomes" id="UP000423156">
    <property type="component" value="Unassembled WGS sequence"/>
</dbReference>
<organism evidence="1 2">
    <name type="scientific">Segatella copri</name>
    <dbReference type="NCBI Taxonomy" id="165179"/>
    <lineage>
        <taxon>Bacteria</taxon>
        <taxon>Pseudomonadati</taxon>
        <taxon>Bacteroidota</taxon>
        <taxon>Bacteroidia</taxon>
        <taxon>Bacteroidales</taxon>
        <taxon>Prevotellaceae</taxon>
        <taxon>Segatella</taxon>
    </lineage>
</organism>
<name>A0AA90UQN3_9BACT</name>
<evidence type="ECO:0000313" key="1">
    <source>
        <dbReference type="EMBL" id="MQN76606.1"/>
    </source>
</evidence>
<evidence type="ECO:0000313" key="2">
    <source>
        <dbReference type="Proteomes" id="UP000423156"/>
    </source>
</evidence>
<feature type="non-terminal residue" evidence="1">
    <location>
        <position position="87"/>
    </location>
</feature>
<gene>
    <name evidence="1" type="ORF">F7D71_01720</name>
</gene>
<reference evidence="2" key="1">
    <citation type="submission" date="2019-09" db="EMBL/GenBank/DDBJ databases">
        <title>Distinct polysaccharide growth profiles of human intestinal Prevotella copri isolates.</title>
        <authorList>
            <person name="Fehlner-Peach H."/>
            <person name="Magnabosco C."/>
            <person name="Raghavan V."/>
            <person name="Scher J.U."/>
            <person name="Tett A."/>
            <person name="Cox L.M."/>
            <person name="Gottsegen C."/>
            <person name="Watters A."/>
            <person name="Wiltshire- Gordon J.D."/>
            <person name="Segata N."/>
            <person name="Bonneau R."/>
            <person name="Littman D.R."/>
        </authorList>
    </citation>
    <scope>NUCLEOTIDE SEQUENCE [LARGE SCALE GENOMIC DNA]</scope>
    <source>
        <strain evidence="2">BU41712</strain>
    </source>
</reference>
<dbReference type="AlphaFoldDB" id="A0AA90UQN3"/>
<sequence>MHYLCISKTIDILKIQKISLLALPLLIASCSSSKMVPEGEYILNKVEVKSDSAGYNAGALKQYVRQKEKPKLFSLFKNPFSKKPVIY</sequence>
<proteinExistence type="predicted"/>
<dbReference type="EMBL" id="VZBZ01000009">
    <property type="protein sequence ID" value="MQN76606.1"/>
    <property type="molecule type" value="Genomic_DNA"/>
</dbReference>
<accession>A0AA90UQN3</accession>
<comment type="caution">
    <text evidence="1">The sequence shown here is derived from an EMBL/GenBank/DDBJ whole genome shotgun (WGS) entry which is preliminary data.</text>
</comment>